<dbReference type="AlphaFoldDB" id="E7C882"/>
<evidence type="ECO:0000313" key="1">
    <source>
        <dbReference type="EMBL" id="ADI23656.1"/>
    </source>
</evidence>
<proteinExistence type="predicted"/>
<name>E7C882_9BACT</name>
<dbReference type="EMBL" id="GU568020">
    <property type="protein sequence ID" value="ADI23656.1"/>
    <property type="molecule type" value="Genomic_DNA"/>
</dbReference>
<organism evidence="1">
    <name type="scientific">uncultured Gemmatimonadales bacterium HF4000_15H13</name>
    <dbReference type="NCBI Taxonomy" id="723618"/>
    <lineage>
        <taxon>Bacteria</taxon>
        <taxon>Pseudomonadati</taxon>
        <taxon>Gemmatimonadota</taxon>
        <taxon>Gemmatimonadia</taxon>
        <taxon>Gemmatimonadales</taxon>
        <taxon>environmental samples</taxon>
    </lineage>
</organism>
<reference evidence="1" key="1">
    <citation type="submission" date="2010-01" db="EMBL/GenBank/DDBJ databases">
        <title>Genome fragments of uncultured bacteria from the North Pacific subtropical Gyre.</title>
        <authorList>
            <person name="Pham V.D."/>
            <person name="Delong E.F."/>
        </authorList>
    </citation>
    <scope>NUCLEOTIDE SEQUENCE</scope>
</reference>
<sequence>MEYLEATCDEIIYLFDELIPYQYTQEDRRAGYFLGKDRRGSVHRVPLMSLSIGVVTNQFQTFDHLGMISELAAEMKSFAKSLPGSKYVVGRRHKSPVLETAAASEADALTGAMALDAQDQDT</sequence>
<protein>
    <submittedName>
        <fullName evidence="1">Uncharacterized protein</fullName>
    </submittedName>
</protein>
<accession>E7C882</accession>